<evidence type="ECO:0000313" key="2">
    <source>
        <dbReference type="Proteomes" id="UP000567186"/>
    </source>
</evidence>
<sequence length="322" mass="36908">MSNQLKRQIDILKILPRPGLGKSTTEIYELLQEHGYSTSKRSVERDLASLAETFPQAIHRREQQGLNGRTSYWHLTSLKGLLPETLINNNDAALALTLLKQQAYNRLPRGVFKRLDSLWEQASATAEQNRDAQQWMQLIQYLPDPMRPESQPIDEQVQSAVEDALRDSDKLDLITKTLDGETKLNGLLPLRMLLQEEILYLLAENPNAETMDGSIQLVPLHRILTAKSSLGLNDTSLEPDLAQQFALGMEGSLRLVLRVKRPLAEALFNRPIGRDQKIRRDEEKPDWFIVTTDIENSPQLRRWLERRDGSELELLEPHRFPP</sequence>
<comment type="caution">
    <text evidence="1">The sequence shown here is derived from an EMBL/GenBank/DDBJ whole genome shotgun (WGS) entry which is preliminary data.</text>
</comment>
<accession>A0A7Y0RC10</accession>
<protein>
    <submittedName>
        <fullName evidence="1">WYL domain-containing protein</fullName>
    </submittedName>
</protein>
<dbReference type="Proteomes" id="UP000567186">
    <property type="component" value="Unassembled WGS sequence"/>
</dbReference>
<dbReference type="EMBL" id="JABCKY010000001">
    <property type="protein sequence ID" value="NMT63454.1"/>
    <property type="molecule type" value="Genomic_DNA"/>
</dbReference>
<name>A0A7Y0RC10_9GAMM</name>
<dbReference type="OrthoDB" id="8595817at2"/>
<reference evidence="1 2" key="1">
    <citation type="submission" date="2020-04" db="EMBL/GenBank/DDBJ databases">
        <title>Marinobacter oceani sp. nov., isolated from marine solar saltern.</title>
        <authorList>
            <person name="Chen X.-Y."/>
        </authorList>
    </citation>
    <scope>NUCLEOTIDE SEQUENCE [LARGE SCALE GENOMIC DNA]</scope>
    <source>
        <strain evidence="1 2">W62</strain>
    </source>
</reference>
<gene>
    <name evidence="1" type="ORF">HIU99_07555</name>
</gene>
<keyword evidence="2" id="KW-1185">Reference proteome</keyword>
<evidence type="ECO:0000313" key="1">
    <source>
        <dbReference type="EMBL" id="NMT63454.1"/>
    </source>
</evidence>
<proteinExistence type="predicted"/>
<organism evidence="1 2">
    <name type="scientific">Marinobacter orientalis</name>
    <dbReference type="NCBI Taxonomy" id="1928859"/>
    <lineage>
        <taxon>Bacteria</taxon>
        <taxon>Pseudomonadati</taxon>
        <taxon>Pseudomonadota</taxon>
        <taxon>Gammaproteobacteria</taxon>
        <taxon>Pseudomonadales</taxon>
        <taxon>Marinobacteraceae</taxon>
        <taxon>Marinobacter</taxon>
    </lineage>
</organism>
<dbReference type="RefSeq" id="WP_135955873.1">
    <property type="nucleotide sequence ID" value="NZ_JABCKY010000001.1"/>
</dbReference>
<dbReference type="AlphaFoldDB" id="A0A7Y0RC10"/>